<protein>
    <submittedName>
        <fullName evidence="1">Uncharacterized protein</fullName>
    </submittedName>
</protein>
<dbReference type="AlphaFoldDB" id="A0A3D6BQ25"/>
<evidence type="ECO:0000313" key="2">
    <source>
        <dbReference type="Proteomes" id="UP000263268"/>
    </source>
</evidence>
<proteinExistence type="predicted"/>
<gene>
    <name evidence="1" type="ORF">DHV22_04885</name>
</gene>
<organism evidence="1 2">
    <name type="scientific">Xanthomarina gelatinilytica</name>
    <dbReference type="NCBI Taxonomy" id="1137281"/>
    <lineage>
        <taxon>Bacteria</taxon>
        <taxon>Pseudomonadati</taxon>
        <taxon>Bacteroidota</taxon>
        <taxon>Flavobacteriia</taxon>
        <taxon>Flavobacteriales</taxon>
        <taxon>Flavobacteriaceae</taxon>
        <taxon>Xanthomarina</taxon>
    </lineage>
</organism>
<comment type="caution">
    <text evidence="1">The sequence shown here is derived from an EMBL/GenBank/DDBJ whole genome shotgun (WGS) entry which is preliminary data.</text>
</comment>
<dbReference type="EMBL" id="DPRK01000085">
    <property type="protein sequence ID" value="HCY80974.1"/>
    <property type="molecule type" value="Genomic_DNA"/>
</dbReference>
<dbReference type="Proteomes" id="UP000263268">
    <property type="component" value="Unassembled WGS sequence"/>
</dbReference>
<sequence length="210" mass="24122">MIYESEKSQGKISQISDEHSENNALGHELGHRFLMAAFNWKLPNDGYGSPAPDWLDETAAVLNENDFITKNRREAFRKLDEDFNSIFEIVSKAHPVPSKMSQDEINKRIREIRAEMAKSGSGTKAVKLNINNEDYSKKIDKFYGTIRVFIDFLDKYTSKDGVYESIAKGLSEGNDFESWLNDYGAIYGLPSSMEQLNKLWIKFAKKRFNQ</sequence>
<evidence type="ECO:0000313" key="1">
    <source>
        <dbReference type="EMBL" id="HCY80974.1"/>
    </source>
</evidence>
<name>A0A3D6BQ25_9FLAO</name>
<reference evidence="1 2" key="1">
    <citation type="journal article" date="2018" name="Nat. Biotechnol.">
        <title>A standardized bacterial taxonomy based on genome phylogeny substantially revises the tree of life.</title>
        <authorList>
            <person name="Parks D.H."/>
            <person name="Chuvochina M."/>
            <person name="Waite D.W."/>
            <person name="Rinke C."/>
            <person name="Skarshewski A."/>
            <person name="Chaumeil P.A."/>
            <person name="Hugenholtz P."/>
        </authorList>
    </citation>
    <scope>NUCLEOTIDE SEQUENCE [LARGE SCALE GENOMIC DNA]</scope>
    <source>
        <strain evidence="1">UBA10227</strain>
    </source>
</reference>
<accession>A0A3D6BQ25</accession>